<proteinExistence type="predicted"/>
<name>A0ABU3U324_9FLAO</name>
<accession>A0ABU3U324</accession>
<feature type="transmembrane region" description="Helical" evidence="1">
    <location>
        <begin position="27"/>
        <end position="44"/>
    </location>
</feature>
<dbReference type="RefSeq" id="WP_316660236.1">
    <property type="nucleotide sequence ID" value="NZ_JAWHTF010000001.1"/>
</dbReference>
<sequence>MILSPVVIYIILGAARLAGSTYEMTNGETWVIWLLMAIMINLSITNKAS</sequence>
<reference evidence="2 3" key="1">
    <citation type="submission" date="2023-10" db="EMBL/GenBank/DDBJ databases">
        <title>Marimonas sp. nov. isolated from tidal mud flat.</title>
        <authorList>
            <person name="Jaincy N.J."/>
            <person name="Srinivasan S."/>
            <person name="Lee S.-S."/>
        </authorList>
    </citation>
    <scope>NUCLEOTIDE SEQUENCE [LARGE SCALE GENOMIC DNA]</scope>
    <source>
        <strain evidence="2 3">MJ-SS3</strain>
    </source>
</reference>
<keyword evidence="1" id="KW-1133">Transmembrane helix</keyword>
<keyword evidence="3" id="KW-1185">Reference proteome</keyword>
<evidence type="ECO:0000313" key="3">
    <source>
        <dbReference type="Proteomes" id="UP001268651"/>
    </source>
</evidence>
<comment type="caution">
    <text evidence="2">The sequence shown here is derived from an EMBL/GenBank/DDBJ whole genome shotgun (WGS) entry which is preliminary data.</text>
</comment>
<evidence type="ECO:0000256" key="1">
    <source>
        <dbReference type="SAM" id="Phobius"/>
    </source>
</evidence>
<organism evidence="2 3">
    <name type="scientific">Gilvirhabdus luticola</name>
    <dbReference type="NCBI Taxonomy" id="3079858"/>
    <lineage>
        <taxon>Bacteria</taxon>
        <taxon>Pseudomonadati</taxon>
        <taxon>Bacteroidota</taxon>
        <taxon>Flavobacteriia</taxon>
        <taxon>Flavobacteriales</taxon>
        <taxon>Flavobacteriaceae</taxon>
        <taxon>Gilvirhabdus</taxon>
    </lineage>
</organism>
<protein>
    <submittedName>
        <fullName evidence="2">Uncharacterized protein</fullName>
    </submittedName>
</protein>
<keyword evidence="1" id="KW-0472">Membrane</keyword>
<keyword evidence="1" id="KW-0812">Transmembrane</keyword>
<evidence type="ECO:0000313" key="2">
    <source>
        <dbReference type="EMBL" id="MDU8884535.1"/>
    </source>
</evidence>
<gene>
    <name evidence="2" type="ORF">RXV94_00080</name>
</gene>
<dbReference type="EMBL" id="JAWHTF010000001">
    <property type="protein sequence ID" value="MDU8884535.1"/>
    <property type="molecule type" value="Genomic_DNA"/>
</dbReference>
<dbReference type="Proteomes" id="UP001268651">
    <property type="component" value="Unassembled WGS sequence"/>
</dbReference>